<dbReference type="OrthoDB" id="5426493at2"/>
<evidence type="ECO:0000313" key="2">
    <source>
        <dbReference type="EMBL" id="AMK10850.1"/>
    </source>
</evidence>
<reference evidence="2 4" key="1">
    <citation type="journal article" date="2016" name="Front. Microbiol.">
        <title>Genome Sequence of the Piezophilic, Mesophilic Sulfate-Reducing Bacterium Desulfovibrio indicus J2T.</title>
        <authorList>
            <person name="Cao J."/>
            <person name="Maignien L."/>
            <person name="Shao Z."/>
            <person name="Alain K."/>
            <person name="Jebbar M."/>
        </authorList>
    </citation>
    <scope>NUCLEOTIDE SEQUENCE [LARGE SCALE GENOMIC DNA]</scope>
    <source>
        <strain evidence="2 4">J2</strain>
    </source>
</reference>
<evidence type="ECO:0000313" key="4">
    <source>
        <dbReference type="Proteomes" id="UP000055611"/>
    </source>
</evidence>
<evidence type="ECO:0000313" key="3">
    <source>
        <dbReference type="EMBL" id="TDT91843.1"/>
    </source>
</evidence>
<dbReference type="Proteomes" id="UP000295506">
    <property type="component" value="Unassembled WGS sequence"/>
</dbReference>
<evidence type="ECO:0000259" key="1">
    <source>
        <dbReference type="Pfam" id="PF20941"/>
    </source>
</evidence>
<accession>A0A126QLC1</accession>
<dbReference type="Pfam" id="PF20941">
    <property type="entry name" value="DUF6848"/>
    <property type="match status" value="1"/>
</dbReference>
<dbReference type="EMBL" id="CP014206">
    <property type="protein sequence ID" value="AMK10850.1"/>
    <property type="molecule type" value="Genomic_DNA"/>
</dbReference>
<evidence type="ECO:0000313" key="5">
    <source>
        <dbReference type="Proteomes" id="UP000295506"/>
    </source>
</evidence>
<protein>
    <recommendedName>
        <fullName evidence="1">DUF6848 domain-containing protein</fullName>
    </recommendedName>
</protein>
<dbReference type="Gene3D" id="3.30.2220.10">
    <property type="entry name" value="rbstp2171"/>
    <property type="match status" value="1"/>
</dbReference>
<feature type="domain" description="DUF6848" evidence="1">
    <location>
        <begin position="24"/>
        <end position="100"/>
    </location>
</feature>
<dbReference type="InterPro" id="IPR049294">
    <property type="entry name" value="DUF6848"/>
</dbReference>
<reference evidence="3 5" key="2">
    <citation type="submission" date="2019-03" db="EMBL/GenBank/DDBJ databases">
        <title>Genomic Encyclopedia of Type Strains, Phase IV (KMG-IV): sequencing the most valuable type-strain genomes for metagenomic binning, comparative biology and taxonomic classification.</title>
        <authorList>
            <person name="Goeker M."/>
        </authorList>
    </citation>
    <scope>NUCLEOTIDE SEQUENCE [LARGE SCALE GENOMIC DNA]</scope>
    <source>
        <strain evidence="3 5">DSM 101483</strain>
    </source>
</reference>
<proteinExistence type="predicted"/>
<sequence>MADDTPTKATEYVELKHEFFDRFKDADVTFKFHFKRPSTPQVARVQKSVLKNAGQAFRNLIMETVKPEDKDALKTALDEYSGLASTFGGALMASCGFGDLGN</sequence>
<organism evidence="3 5">
    <name type="scientific">Pseudodesulfovibrio indicus</name>
    <dbReference type="NCBI Taxonomy" id="1716143"/>
    <lineage>
        <taxon>Bacteria</taxon>
        <taxon>Pseudomonadati</taxon>
        <taxon>Thermodesulfobacteriota</taxon>
        <taxon>Desulfovibrionia</taxon>
        <taxon>Desulfovibrionales</taxon>
        <taxon>Desulfovibrionaceae</taxon>
    </lineage>
</organism>
<name>A0A126QLC1_9BACT</name>
<gene>
    <name evidence="2" type="ORF">AWY79_06890</name>
    <name evidence="3" type="ORF">EDC59_101246</name>
</gene>
<dbReference type="RefSeq" id="WP_066801908.1">
    <property type="nucleotide sequence ID" value="NZ_CP014206.1"/>
</dbReference>
<dbReference type="KEGG" id="dej:AWY79_06890"/>
<dbReference type="AlphaFoldDB" id="A0A126QLC1"/>
<dbReference type="Proteomes" id="UP000055611">
    <property type="component" value="Chromosome"/>
</dbReference>
<keyword evidence="4" id="KW-1185">Reference proteome</keyword>
<dbReference type="EMBL" id="SOBK01000001">
    <property type="protein sequence ID" value="TDT91843.1"/>
    <property type="molecule type" value="Genomic_DNA"/>
</dbReference>